<keyword evidence="2" id="KW-1185">Reference proteome</keyword>
<dbReference type="EMBL" id="JACJID010000005">
    <property type="protein sequence ID" value="MBA8929651.1"/>
    <property type="molecule type" value="Genomic_DNA"/>
</dbReference>
<sequence>MTALDGQAAALERLRMLAIERMAGDEVDADLLIRAGLDAVLAGVDSPSLGVLAGLGEQERSEAAGVFDGVVAELALAPGLGHDPTSDRWTLVRWLARLVAEDELDAVTGARRLVECWHKLGRPDELTGLASWLGEYDSWCPVWSVPRQFYVDRIREEARRISSPG</sequence>
<dbReference type="Proteomes" id="UP000517916">
    <property type="component" value="Unassembled WGS sequence"/>
</dbReference>
<gene>
    <name evidence="1" type="ORF">BC739_006869</name>
</gene>
<dbReference type="RefSeq" id="WP_182839507.1">
    <property type="nucleotide sequence ID" value="NZ_BAAABQ010000089.1"/>
</dbReference>
<accession>A0ABR6BRV7</accession>
<organism evidence="1 2">
    <name type="scientific">Kutzneria viridogrisea</name>
    <dbReference type="NCBI Taxonomy" id="47990"/>
    <lineage>
        <taxon>Bacteria</taxon>
        <taxon>Bacillati</taxon>
        <taxon>Actinomycetota</taxon>
        <taxon>Actinomycetes</taxon>
        <taxon>Pseudonocardiales</taxon>
        <taxon>Pseudonocardiaceae</taxon>
        <taxon>Kutzneria</taxon>
    </lineage>
</organism>
<proteinExistence type="predicted"/>
<comment type="caution">
    <text evidence="1">The sequence shown here is derived from an EMBL/GenBank/DDBJ whole genome shotgun (WGS) entry which is preliminary data.</text>
</comment>
<evidence type="ECO:0000313" key="2">
    <source>
        <dbReference type="Proteomes" id="UP000517916"/>
    </source>
</evidence>
<name>A0ABR6BRV7_9PSEU</name>
<reference evidence="1 2" key="1">
    <citation type="submission" date="2020-08" db="EMBL/GenBank/DDBJ databases">
        <title>Genomic Encyclopedia of Archaeal and Bacterial Type Strains, Phase II (KMG-II): from individual species to whole genera.</title>
        <authorList>
            <person name="Goeker M."/>
        </authorList>
    </citation>
    <scope>NUCLEOTIDE SEQUENCE [LARGE SCALE GENOMIC DNA]</scope>
    <source>
        <strain evidence="1 2">DSM 43850</strain>
    </source>
</reference>
<evidence type="ECO:0000313" key="1">
    <source>
        <dbReference type="EMBL" id="MBA8929651.1"/>
    </source>
</evidence>
<protein>
    <submittedName>
        <fullName evidence="1">Uncharacterized protein</fullName>
    </submittedName>
</protein>